<dbReference type="Pfam" id="PF25137">
    <property type="entry name" value="ADH_Fe_C"/>
    <property type="match status" value="1"/>
</dbReference>
<evidence type="ECO:0000313" key="4">
    <source>
        <dbReference type="EMBL" id="KAK8885471.1"/>
    </source>
</evidence>
<dbReference type="PANTHER" id="PTHR43633">
    <property type="entry name" value="ALCOHOL DEHYDROGENASE YQHD"/>
    <property type="match status" value="1"/>
</dbReference>
<organism evidence="4 5">
    <name type="scientific">Tritrichomonas musculus</name>
    <dbReference type="NCBI Taxonomy" id="1915356"/>
    <lineage>
        <taxon>Eukaryota</taxon>
        <taxon>Metamonada</taxon>
        <taxon>Parabasalia</taxon>
        <taxon>Tritrichomonadida</taxon>
        <taxon>Tritrichomonadidae</taxon>
        <taxon>Tritrichomonas</taxon>
    </lineage>
</organism>
<dbReference type="SUPFAM" id="SSF56796">
    <property type="entry name" value="Dehydroquinate synthase-like"/>
    <property type="match status" value="1"/>
</dbReference>
<sequence>MTRKWIWDNTTQLCFGENAVKENLKTFVKPHTRVLCTFGGGSIDKNGSRQDVNESLKELECEVKWEGGILPNPQYDRLVEITAVIREYKPDLLIAVGGGSVSDATKFLAIAAKLDENADLWEEIMIKQHFPSTAITMGTVMTLPATGSEWNCGFVISRKSQNMKLSVDCTLCYPLFSLWDPRYTMTLPLRQLRNGVYDSLIHCIDRYVTPVIVPMFDNFWLSVVKELIEIGPEVIKEGSSIELHERLIEASLFAINGVFSLEKECDRGIHIIGHMLTAKYGIDHAATLSIIVKPFLENQMHKKLTILAKSAEFVYGKHDGTEEEKAQFFVDKIIQFTKDLGMPMKVSDWEGAEIGENDVEEIVQMVMKTTNGKSFGWNNSMVTEEDTRTILKQSVL</sequence>
<evidence type="ECO:0000313" key="5">
    <source>
        <dbReference type="Proteomes" id="UP001470230"/>
    </source>
</evidence>
<name>A0ABR2K415_9EUKA</name>
<dbReference type="Proteomes" id="UP001470230">
    <property type="component" value="Unassembled WGS sequence"/>
</dbReference>
<dbReference type="PANTHER" id="PTHR43633:SF1">
    <property type="entry name" value="ALCOHOL DEHYDROGENASE YQHD"/>
    <property type="match status" value="1"/>
</dbReference>
<dbReference type="InterPro" id="IPR044731">
    <property type="entry name" value="BDH-like"/>
</dbReference>
<keyword evidence="1" id="KW-0560">Oxidoreductase</keyword>
<proteinExistence type="predicted"/>
<dbReference type="Gene3D" id="3.40.50.1970">
    <property type="match status" value="1"/>
</dbReference>
<comment type="caution">
    <text evidence="4">The sequence shown here is derived from an EMBL/GenBank/DDBJ whole genome shotgun (WGS) entry which is preliminary data.</text>
</comment>
<dbReference type="InterPro" id="IPR056798">
    <property type="entry name" value="ADH_Fe_C"/>
</dbReference>
<feature type="domain" description="Alcohol dehydrogenase iron-type/glycerol dehydrogenase GldA" evidence="2">
    <location>
        <begin position="11"/>
        <end position="181"/>
    </location>
</feature>
<dbReference type="Pfam" id="PF00465">
    <property type="entry name" value="Fe-ADH"/>
    <property type="match status" value="1"/>
</dbReference>
<dbReference type="InterPro" id="IPR001670">
    <property type="entry name" value="ADH_Fe/GldA"/>
</dbReference>
<protein>
    <submittedName>
        <fullName evidence="4">Uncharacterized protein</fullName>
    </submittedName>
</protein>
<evidence type="ECO:0000259" key="3">
    <source>
        <dbReference type="Pfam" id="PF25137"/>
    </source>
</evidence>
<evidence type="ECO:0000256" key="1">
    <source>
        <dbReference type="ARBA" id="ARBA00023002"/>
    </source>
</evidence>
<dbReference type="EMBL" id="JAPFFF010000007">
    <property type="protein sequence ID" value="KAK8885471.1"/>
    <property type="molecule type" value="Genomic_DNA"/>
</dbReference>
<accession>A0ABR2K415</accession>
<feature type="domain" description="Fe-containing alcohol dehydrogenase-like C-terminal" evidence="3">
    <location>
        <begin position="198"/>
        <end position="394"/>
    </location>
</feature>
<evidence type="ECO:0000259" key="2">
    <source>
        <dbReference type="Pfam" id="PF00465"/>
    </source>
</evidence>
<reference evidence="4 5" key="1">
    <citation type="submission" date="2024-04" db="EMBL/GenBank/DDBJ databases">
        <title>Tritrichomonas musculus Genome.</title>
        <authorList>
            <person name="Alves-Ferreira E."/>
            <person name="Grigg M."/>
            <person name="Lorenzi H."/>
            <person name="Galac M."/>
        </authorList>
    </citation>
    <scope>NUCLEOTIDE SEQUENCE [LARGE SCALE GENOMIC DNA]</scope>
    <source>
        <strain evidence="4 5">EAF2021</strain>
    </source>
</reference>
<dbReference type="CDD" id="cd08187">
    <property type="entry name" value="BDH"/>
    <property type="match status" value="1"/>
</dbReference>
<keyword evidence="5" id="KW-1185">Reference proteome</keyword>
<gene>
    <name evidence="4" type="ORF">M9Y10_040920</name>
</gene>
<dbReference type="Gene3D" id="1.20.1090.10">
    <property type="entry name" value="Dehydroquinate synthase-like - alpha domain"/>
    <property type="match status" value="1"/>
</dbReference>